<evidence type="ECO:0000313" key="5">
    <source>
        <dbReference type="Proteomes" id="UP001500279"/>
    </source>
</evidence>
<feature type="domain" description="N-acetyltransferase" evidence="3">
    <location>
        <begin position="4"/>
        <end position="167"/>
    </location>
</feature>
<evidence type="ECO:0000256" key="2">
    <source>
        <dbReference type="ARBA" id="ARBA00023315"/>
    </source>
</evidence>
<keyword evidence="1" id="KW-0808">Transferase</keyword>
<dbReference type="EMBL" id="BAAAEW010000023">
    <property type="protein sequence ID" value="GAA0756724.1"/>
    <property type="molecule type" value="Genomic_DNA"/>
</dbReference>
<dbReference type="Pfam" id="PF00583">
    <property type="entry name" value="Acetyltransf_1"/>
    <property type="match status" value="1"/>
</dbReference>
<proteinExistence type="predicted"/>
<comment type="caution">
    <text evidence="4">The sequence shown here is derived from an EMBL/GenBank/DDBJ whole genome shotgun (WGS) entry which is preliminary data.</text>
</comment>
<reference evidence="4 5" key="1">
    <citation type="journal article" date="2019" name="Int. J. Syst. Evol. Microbiol.">
        <title>The Global Catalogue of Microorganisms (GCM) 10K type strain sequencing project: providing services to taxonomists for standard genome sequencing and annotation.</title>
        <authorList>
            <consortium name="The Broad Institute Genomics Platform"/>
            <consortium name="The Broad Institute Genome Sequencing Center for Infectious Disease"/>
            <person name="Wu L."/>
            <person name="Ma J."/>
        </authorList>
    </citation>
    <scope>NUCLEOTIDE SEQUENCE [LARGE SCALE GENOMIC DNA]</scope>
    <source>
        <strain evidence="4 5">JCM 15503</strain>
    </source>
</reference>
<dbReference type="PROSITE" id="PS51186">
    <property type="entry name" value="GNAT"/>
    <property type="match status" value="1"/>
</dbReference>
<accession>A0ABN1K7Q2</accession>
<name>A0ABN1K7Q2_9BURK</name>
<dbReference type="PANTHER" id="PTHR43877">
    <property type="entry name" value="AMINOALKYLPHOSPHONATE N-ACETYLTRANSFERASE-RELATED-RELATED"/>
    <property type="match status" value="1"/>
</dbReference>
<keyword evidence="5" id="KW-1185">Reference proteome</keyword>
<dbReference type="SUPFAM" id="SSF55729">
    <property type="entry name" value="Acyl-CoA N-acyltransferases (Nat)"/>
    <property type="match status" value="1"/>
</dbReference>
<evidence type="ECO:0000313" key="4">
    <source>
        <dbReference type="EMBL" id="GAA0756724.1"/>
    </source>
</evidence>
<dbReference type="Gene3D" id="3.40.630.30">
    <property type="match status" value="1"/>
</dbReference>
<dbReference type="Proteomes" id="UP001500279">
    <property type="component" value="Unassembled WGS sequence"/>
</dbReference>
<evidence type="ECO:0000256" key="1">
    <source>
        <dbReference type="ARBA" id="ARBA00022679"/>
    </source>
</evidence>
<sequence length="167" mass="18853">MSHHAIRPAAHSDIDALRVLRNHYVANSFATFDEVLLSEQDMRSWLAVFDPGSPHQLWLAMDGDQLLGCACSQPYRAHPAFRFTIETSIYVAPGQTGRRHGEQLYQTLFAFLAPHELRKAVVGIALPNEASLALHRKLGFTEVGTFHDYAVKHGRSIRSMWMERDLA</sequence>
<evidence type="ECO:0000259" key="3">
    <source>
        <dbReference type="PROSITE" id="PS51186"/>
    </source>
</evidence>
<dbReference type="InterPro" id="IPR050832">
    <property type="entry name" value="Bact_Acetyltransf"/>
</dbReference>
<dbReference type="InterPro" id="IPR000182">
    <property type="entry name" value="GNAT_dom"/>
</dbReference>
<dbReference type="RefSeq" id="WP_141289768.1">
    <property type="nucleotide sequence ID" value="NZ_BAAAEW010000023.1"/>
</dbReference>
<gene>
    <name evidence="4" type="ORF">GCM10009107_35540</name>
</gene>
<dbReference type="InterPro" id="IPR016181">
    <property type="entry name" value="Acyl_CoA_acyltransferase"/>
</dbReference>
<protein>
    <submittedName>
        <fullName evidence="4">GNAT family N-acetyltransferase</fullName>
    </submittedName>
</protein>
<dbReference type="PANTHER" id="PTHR43877:SF2">
    <property type="entry name" value="AMINOALKYLPHOSPHONATE N-ACETYLTRANSFERASE-RELATED"/>
    <property type="match status" value="1"/>
</dbReference>
<organism evidence="4 5">
    <name type="scientific">Ideonella azotifigens</name>
    <dbReference type="NCBI Taxonomy" id="513160"/>
    <lineage>
        <taxon>Bacteria</taxon>
        <taxon>Pseudomonadati</taxon>
        <taxon>Pseudomonadota</taxon>
        <taxon>Betaproteobacteria</taxon>
        <taxon>Burkholderiales</taxon>
        <taxon>Sphaerotilaceae</taxon>
        <taxon>Ideonella</taxon>
    </lineage>
</organism>
<keyword evidence="2" id="KW-0012">Acyltransferase</keyword>